<dbReference type="RefSeq" id="WP_179646150.1">
    <property type="nucleotide sequence ID" value="NZ_BAAAYY010000045.1"/>
</dbReference>
<evidence type="ECO:0000313" key="3">
    <source>
        <dbReference type="Proteomes" id="UP000589036"/>
    </source>
</evidence>
<dbReference type="Proteomes" id="UP000589036">
    <property type="component" value="Unassembled WGS sequence"/>
</dbReference>
<protein>
    <recommendedName>
        <fullName evidence="1">Cas3 C-terminal domain-containing protein</fullName>
    </recommendedName>
</protein>
<reference evidence="2 3" key="1">
    <citation type="submission" date="2020-07" db="EMBL/GenBank/DDBJ databases">
        <title>Sequencing the genomes of 1000 actinobacteria strains.</title>
        <authorList>
            <person name="Klenk H.-P."/>
        </authorList>
    </citation>
    <scope>NUCLEOTIDE SEQUENCE [LARGE SCALE GENOMIC DNA]</scope>
    <source>
        <strain evidence="2 3">CXB654</strain>
    </source>
</reference>
<sequence>MNDDDDWVPTPYDDGIMVVPLWEASDGHPATHRGTPVDLSADELPAETVAELADSAVNLTHPIDLDPAELATLREVLSVPDVFDHSGWLADHHALVLHGGRRDFGGFSIVHHPQRGLEIHE</sequence>
<evidence type="ECO:0000313" key="2">
    <source>
        <dbReference type="EMBL" id="NYE50707.1"/>
    </source>
</evidence>
<accession>A0A852U523</accession>
<dbReference type="Pfam" id="PF18395">
    <property type="entry name" value="Cas3_C"/>
    <property type="match status" value="1"/>
</dbReference>
<evidence type="ECO:0000259" key="1">
    <source>
        <dbReference type="Pfam" id="PF18395"/>
    </source>
</evidence>
<dbReference type="AlphaFoldDB" id="A0A852U523"/>
<name>A0A852U523_9ACTN</name>
<feature type="domain" description="Cas3 C-terminal" evidence="1">
    <location>
        <begin position="13"/>
        <end position="117"/>
    </location>
</feature>
<comment type="caution">
    <text evidence="2">The sequence shown here is derived from an EMBL/GenBank/DDBJ whole genome shotgun (WGS) entry which is preliminary data.</text>
</comment>
<dbReference type="EMBL" id="JACCCC010000001">
    <property type="protein sequence ID" value="NYE50707.1"/>
    <property type="molecule type" value="Genomic_DNA"/>
</dbReference>
<gene>
    <name evidence="2" type="ORF">HDA32_005827</name>
</gene>
<keyword evidence="3" id="KW-1185">Reference proteome</keyword>
<organism evidence="2 3">
    <name type="scientific">Spinactinospora alkalitolerans</name>
    <dbReference type="NCBI Taxonomy" id="687207"/>
    <lineage>
        <taxon>Bacteria</taxon>
        <taxon>Bacillati</taxon>
        <taxon>Actinomycetota</taxon>
        <taxon>Actinomycetes</taxon>
        <taxon>Streptosporangiales</taxon>
        <taxon>Nocardiopsidaceae</taxon>
        <taxon>Spinactinospora</taxon>
    </lineage>
</organism>
<proteinExistence type="predicted"/>
<dbReference type="InterPro" id="IPR041372">
    <property type="entry name" value="Cas3_C"/>
</dbReference>